<name>A0A1E1KIJ5_9HELO</name>
<dbReference type="EMBL" id="FJUX01000027">
    <property type="protein sequence ID" value="CZS96614.1"/>
    <property type="molecule type" value="Genomic_DNA"/>
</dbReference>
<comment type="subcellular location">
    <subcellularLocation>
        <location evidence="1">Membrane</location>
        <topology evidence="1">Multi-pass membrane protein</topology>
    </subcellularLocation>
</comment>
<evidence type="ECO:0000256" key="2">
    <source>
        <dbReference type="ARBA" id="ARBA00006824"/>
    </source>
</evidence>
<dbReference type="InterPro" id="IPR007248">
    <property type="entry name" value="Mpv17_PMP22"/>
</dbReference>
<sequence>MPSPIINTTIQSCILNATSNLIAQFLTAYRSSSPYTINWLPVFQFTLFNAINCPPNFLWQSFLESTFPSHYLVPSDSAIKAAASNDDKELDREEKTHTLLESKLSIKNTLIKFMLDQTIGATINTLLFSMVFAGFRGAGYTEAVQVAKEEFWPLVKAGWTLWPAVSFCNYALIKSVEGRALVGSLAGMGWGIYLSLMQS</sequence>
<dbReference type="Pfam" id="PF04117">
    <property type="entry name" value="Mpv17_PMP22"/>
    <property type="match status" value="1"/>
</dbReference>
<evidence type="ECO:0000256" key="6">
    <source>
        <dbReference type="RuleBase" id="RU363053"/>
    </source>
</evidence>
<evidence type="ECO:0000313" key="8">
    <source>
        <dbReference type="Proteomes" id="UP000178912"/>
    </source>
</evidence>
<keyword evidence="5" id="KW-0472">Membrane</keyword>
<proteinExistence type="inferred from homology"/>
<evidence type="ECO:0000313" key="7">
    <source>
        <dbReference type="EMBL" id="CZS96614.1"/>
    </source>
</evidence>
<evidence type="ECO:0000256" key="4">
    <source>
        <dbReference type="ARBA" id="ARBA00022989"/>
    </source>
</evidence>
<reference evidence="8" key="1">
    <citation type="submission" date="2016-03" db="EMBL/GenBank/DDBJ databases">
        <authorList>
            <person name="Guldener U."/>
        </authorList>
    </citation>
    <scope>NUCLEOTIDE SEQUENCE [LARGE SCALE GENOMIC DNA]</scope>
    <source>
        <strain evidence="8">04CH-RAC-A.6.1</strain>
    </source>
</reference>
<dbReference type="PANTHER" id="PTHR11266:SF80">
    <property type="entry name" value="PEROXISOMAL MEMBRANE PROTEIN 2"/>
    <property type="match status" value="1"/>
</dbReference>
<gene>
    <name evidence="7" type="ORF">RAG0_05873</name>
</gene>
<dbReference type="AlphaFoldDB" id="A0A1E1KIJ5"/>
<evidence type="ECO:0000256" key="5">
    <source>
        <dbReference type="ARBA" id="ARBA00023136"/>
    </source>
</evidence>
<accession>A0A1E1KIJ5</accession>
<keyword evidence="8" id="KW-1185">Reference proteome</keyword>
<evidence type="ECO:0000256" key="3">
    <source>
        <dbReference type="ARBA" id="ARBA00022692"/>
    </source>
</evidence>
<dbReference type="GO" id="GO:0005778">
    <property type="term" value="C:peroxisomal membrane"/>
    <property type="evidence" value="ECO:0007669"/>
    <property type="project" value="TreeGrafter"/>
</dbReference>
<dbReference type="OrthoDB" id="10267969at2759"/>
<dbReference type="Proteomes" id="UP000178912">
    <property type="component" value="Unassembled WGS sequence"/>
</dbReference>
<keyword evidence="4" id="KW-1133">Transmembrane helix</keyword>
<evidence type="ECO:0000256" key="1">
    <source>
        <dbReference type="ARBA" id="ARBA00004141"/>
    </source>
</evidence>
<keyword evidence="3" id="KW-0812">Transmembrane</keyword>
<organism evidence="7 8">
    <name type="scientific">Rhynchosporium agropyri</name>
    <dbReference type="NCBI Taxonomy" id="914238"/>
    <lineage>
        <taxon>Eukaryota</taxon>
        <taxon>Fungi</taxon>
        <taxon>Dikarya</taxon>
        <taxon>Ascomycota</taxon>
        <taxon>Pezizomycotina</taxon>
        <taxon>Leotiomycetes</taxon>
        <taxon>Helotiales</taxon>
        <taxon>Ploettnerulaceae</taxon>
        <taxon>Rhynchosporium</taxon>
    </lineage>
</organism>
<protein>
    <submittedName>
        <fullName evidence="7">Related to glomerulosclerosis protein Mpv17</fullName>
    </submittedName>
</protein>
<comment type="similarity">
    <text evidence="2 6">Belongs to the peroxisomal membrane protein PXMP2/4 family.</text>
</comment>
<dbReference type="PANTHER" id="PTHR11266">
    <property type="entry name" value="PEROXISOMAL MEMBRANE PROTEIN 2, PXMP2 MPV17"/>
    <property type="match status" value="1"/>
</dbReference>